<dbReference type="SUPFAM" id="SSF52540">
    <property type="entry name" value="P-loop containing nucleoside triphosphate hydrolases"/>
    <property type="match status" value="2"/>
</dbReference>
<dbReference type="GO" id="GO:0005524">
    <property type="term" value="F:ATP binding"/>
    <property type="evidence" value="ECO:0007669"/>
    <property type="project" value="UniProtKB-KW"/>
</dbReference>
<accession>A0A2H6K7I1</accession>
<keyword evidence="4" id="KW-0547">Nucleotide-binding</keyword>
<dbReference type="InterPro" id="IPR011527">
    <property type="entry name" value="ABC1_TM_dom"/>
</dbReference>
<dbReference type="EMBL" id="BDSA01000001">
    <property type="protein sequence ID" value="GBE58944.1"/>
    <property type="molecule type" value="Genomic_DNA"/>
</dbReference>
<dbReference type="Gene3D" id="3.40.50.300">
    <property type="entry name" value="P-loop containing nucleotide triphosphate hydrolases"/>
    <property type="match status" value="2"/>
</dbReference>
<protein>
    <submittedName>
        <fullName evidence="11">ABC transporter family protein</fullName>
    </submittedName>
</protein>
<evidence type="ECO:0000256" key="2">
    <source>
        <dbReference type="ARBA" id="ARBA00022448"/>
    </source>
</evidence>
<evidence type="ECO:0000256" key="5">
    <source>
        <dbReference type="ARBA" id="ARBA00022840"/>
    </source>
</evidence>
<feature type="transmembrane region" description="Helical" evidence="8">
    <location>
        <begin position="113"/>
        <end position="138"/>
    </location>
</feature>
<evidence type="ECO:0000313" key="11">
    <source>
        <dbReference type="EMBL" id="GBE58944.1"/>
    </source>
</evidence>
<keyword evidence="6 8" id="KW-1133">Transmembrane helix</keyword>
<dbReference type="InterPro" id="IPR050173">
    <property type="entry name" value="ABC_transporter_C-like"/>
</dbReference>
<feature type="transmembrane region" description="Helical" evidence="8">
    <location>
        <begin position="969"/>
        <end position="995"/>
    </location>
</feature>
<dbReference type="Proteomes" id="UP000236319">
    <property type="component" value="Unassembled WGS sequence"/>
</dbReference>
<feature type="domain" description="ABC transporter" evidence="9">
    <location>
        <begin position="490"/>
        <end position="740"/>
    </location>
</feature>
<keyword evidence="7 8" id="KW-0472">Membrane</keyword>
<feature type="transmembrane region" description="Helical" evidence="8">
    <location>
        <begin position="823"/>
        <end position="842"/>
    </location>
</feature>
<dbReference type="GO" id="GO:0140359">
    <property type="term" value="F:ABC-type transporter activity"/>
    <property type="evidence" value="ECO:0007669"/>
    <property type="project" value="InterPro"/>
</dbReference>
<feature type="transmembrane region" description="Helical" evidence="8">
    <location>
        <begin position="927"/>
        <end position="949"/>
    </location>
</feature>
<evidence type="ECO:0000259" key="10">
    <source>
        <dbReference type="PROSITE" id="PS50929"/>
    </source>
</evidence>
<dbReference type="InterPro" id="IPR003593">
    <property type="entry name" value="AAA+_ATPase"/>
</dbReference>
<sequence length="1565" mass="175242">MSKGRWTLPPTGSSGTRLPTFDNAGFFSKVFMYWVRSWVDFVGEEKCNLESVHELPQNDQLSWWQTVFARHISDGLLQLEKSETAGSSPLEPAIKPYRSIFLRAMVLTFWRRALLTLLGILCVNLIGIGTAILLKYLLDLLSTDSQRLSTVFRIVLGVVLVETTHSILHQHVELFIHRIEICIEAVITITLFQHGLCYRRPYSSVVDSGSQLGTCKKVVHFSGPDESCTPNPLLCPARRHQNRELPPSIYTHMVLDATTITNYVASVMAIVSFACNFFVGMVFVRTSMGFPVLLPTLTVTAFVFFMLVLELVNGRLRRYSLESMDCRASVSSDVLGNLQLCTAMGIDDVGYRAIESTREDELTVLRVRLFFQFLNRAMERSVGILVFWVFVYVFNKEVSKGENGEVVGFDVNELISVMFIVTKIVLTCGKLPKAFRWMVESATSYRRVEAFLRNCSPNFYLDANNEETVSEPTKVDERSIPPDVSIDTVVYFKDASFSYINNRKLLLDTDQSSRSPLFKSLNVQLKRGEIRIITGNQGCGKTSFIKSILGDMSLVSGSMAVAPLSTGMPIFYTSQEVWLPSGSIRSIITFGYAFDEDIYNRVTSAVELESDFASWEDGDMRVISEKGYSLSGGQRVRLSLARALYSYLVFSKANERSEGDRCCFLVCLDEPLNGLDSSVARSILRNLLNRKNGLLVHHDVAVVMAMSTMTLDIAMTPESVTGLSDVSVGVIENGTLSDPMSLEMYLGFDLTGDDPSTESESDDVRYSAFGKMACRESVHSVGKYRAVTTGMSTFDHEPPVRTLSFVPSAGGGRPANIWSGYLVYFRAVGYFILFVLVFSILVSHASVNIKLLLAAKWVDNLRKATDSSDVNDVMSHHRKYYVWITIFTFSSLACFLLLMFVVVYASMRGSRRLYDFALKSSFLKPSAVVQLKSCMGALMTFFTSDVHIIDEHIGYYIHETSYSFLSFLVKFATLCYVMPLAVPVPLVTCFLLYYFAHRKLIRASKILQRLMLDANSNVNVVYNDVMTGSSVYRSFRKESKWLQDVRARSDEYYRTHFLKAAYTMWVTLATNVGAAMMIAVFITIPVLRSYVAGEPHKVGHLGVAISLCLGFGNSLRALITNYSQLERYMCSVARFESFFMQDGSSLDEKFDSMSENLLYIPPSYGRVASFVDTAVTSMEIDEASEPLSPASVDHYSVNIPNGPDEDVGVAQQGTTFEETYASLLHRRIGEYRSYYFRRYISLFGWVFYKPVIEVLPASDYLPPATRLLELKDVSLMTPSPAGTVSTHHILRDVSFCARAGEVIGVMGRTGAGKSTLLSVLQNVAPGRGGAVLMDSVELNTIPRKVLRHIIGVLPQLPFIFKGWTLRRFLDPRMLYSDDEIMHALDCCGMLDLVKSLPGGSELDTVLVPEESSAVKKIFLAPPLCPLSGKGWASLSSEAPHSSNPPDGHNRIVLSVSQQRQLWFARLVLYRRMYRIILIDEPQWAEIADDDDEVRSCGASEVSYFGTGKSICSLVYRYFSHCITFLVTHDRRVLRRCSRLLRVKGGVVSDESSLMQLWGGTVSLYS</sequence>
<evidence type="ECO:0000256" key="4">
    <source>
        <dbReference type="ARBA" id="ARBA00022741"/>
    </source>
</evidence>
<dbReference type="PROSITE" id="PS50893">
    <property type="entry name" value="ABC_TRANSPORTER_2"/>
    <property type="match status" value="2"/>
</dbReference>
<dbReference type="OrthoDB" id="4865934at2759"/>
<dbReference type="PROSITE" id="PS00211">
    <property type="entry name" value="ABC_TRANSPORTER_1"/>
    <property type="match status" value="1"/>
</dbReference>
<evidence type="ECO:0000256" key="3">
    <source>
        <dbReference type="ARBA" id="ARBA00022692"/>
    </source>
</evidence>
<comment type="caution">
    <text evidence="11">The sequence shown here is derived from an EMBL/GenBank/DDBJ whole genome shotgun (WGS) entry which is preliminary data.</text>
</comment>
<feature type="domain" description="ABC transporter" evidence="9">
    <location>
        <begin position="1268"/>
        <end position="1505"/>
    </location>
</feature>
<feature type="transmembrane region" description="Helical" evidence="8">
    <location>
        <begin position="880"/>
        <end position="906"/>
    </location>
</feature>
<dbReference type="GO" id="GO:0016020">
    <property type="term" value="C:membrane"/>
    <property type="evidence" value="ECO:0007669"/>
    <property type="project" value="UniProtKB-SubCell"/>
</dbReference>
<keyword evidence="3 8" id="KW-0812">Transmembrane</keyword>
<dbReference type="Gene3D" id="1.20.1560.10">
    <property type="entry name" value="ABC transporter type 1, transmembrane domain"/>
    <property type="match status" value="2"/>
</dbReference>
<dbReference type="PANTHER" id="PTHR24223">
    <property type="entry name" value="ATP-BINDING CASSETTE SUB-FAMILY C"/>
    <property type="match status" value="1"/>
</dbReference>
<proteinExistence type="predicted"/>
<feature type="transmembrane region" description="Helical" evidence="8">
    <location>
        <begin position="290"/>
        <end position="312"/>
    </location>
</feature>
<dbReference type="PROSITE" id="PS50929">
    <property type="entry name" value="ABC_TM1F"/>
    <property type="match status" value="1"/>
</dbReference>
<dbReference type="InterPro" id="IPR036640">
    <property type="entry name" value="ABC1_TM_sf"/>
</dbReference>
<feature type="transmembrane region" description="Helical" evidence="8">
    <location>
        <begin position="150"/>
        <end position="168"/>
    </location>
</feature>
<feature type="domain" description="ABC transmembrane type-1" evidence="10">
    <location>
        <begin position="852"/>
        <end position="1127"/>
    </location>
</feature>
<feature type="transmembrane region" description="Helical" evidence="8">
    <location>
        <begin position="263"/>
        <end position="284"/>
    </location>
</feature>
<feature type="transmembrane region" description="Helical" evidence="8">
    <location>
        <begin position="1062"/>
        <end position="1086"/>
    </location>
</feature>
<gene>
    <name evidence="11" type="ORF">BOVATA_004370</name>
</gene>
<evidence type="ECO:0000256" key="1">
    <source>
        <dbReference type="ARBA" id="ARBA00004370"/>
    </source>
</evidence>
<dbReference type="Pfam" id="PF00664">
    <property type="entry name" value="ABC_membrane"/>
    <property type="match status" value="1"/>
</dbReference>
<dbReference type="InterPro" id="IPR003439">
    <property type="entry name" value="ABC_transporter-like_ATP-bd"/>
</dbReference>
<comment type="subcellular location">
    <subcellularLocation>
        <location evidence="1">Membrane</location>
    </subcellularLocation>
</comment>
<keyword evidence="2" id="KW-0813">Transport</keyword>
<dbReference type="RefSeq" id="XP_028865187.1">
    <property type="nucleotide sequence ID" value="XM_029009354.1"/>
</dbReference>
<keyword evidence="5" id="KW-0067">ATP-binding</keyword>
<evidence type="ECO:0000259" key="9">
    <source>
        <dbReference type="PROSITE" id="PS50893"/>
    </source>
</evidence>
<dbReference type="GO" id="GO:0016887">
    <property type="term" value="F:ATP hydrolysis activity"/>
    <property type="evidence" value="ECO:0007669"/>
    <property type="project" value="InterPro"/>
</dbReference>
<dbReference type="InterPro" id="IPR027417">
    <property type="entry name" value="P-loop_NTPase"/>
</dbReference>
<evidence type="ECO:0000256" key="6">
    <source>
        <dbReference type="ARBA" id="ARBA00022989"/>
    </source>
</evidence>
<dbReference type="InterPro" id="IPR017871">
    <property type="entry name" value="ABC_transporter-like_CS"/>
</dbReference>
<evidence type="ECO:0000256" key="7">
    <source>
        <dbReference type="ARBA" id="ARBA00023136"/>
    </source>
</evidence>
<organism evidence="11 12">
    <name type="scientific">Babesia ovata</name>
    <dbReference type="NCBI Taxonomy" id="189622"/>
    <lineage>
        <taxon>Eukaryota</taxon>
        <taxon>Sar</taxon>
        <taxon>Alveolata</taxon>
        <taxon>Apicomplexa</taxon>
        <taxon>Aconoidasida</taxon>
        <taxon>Piroplasmida</taxon>
        <taxon>Babesiidae</taxon>
        <taxon>Babesia</taxon>
    </lineage>
</organism>
<dbReference type="VEuPathDB" id="PiroplasmaDB:BOVATA_004370"/>
<evidence type="ECO:0000313" key="12">
    <source>
        <dbReference type="Proteomes" id="UP000236319"/>
    </source>
</evidence>
<keyword evidence="12" id="KW-1185">Reference proteome</keyword>
<dbReference type="SUPFAM" id="SSF90123">
    <property type="entry name" value="ABC transporter transmembrane region"/>
    <property type="match status" value="2"/>
</dbReference>
<dbReference type="SMART" id="SM00382">
    <property type="entry name" value="AAA"/>
    <property type="match status" value="2"/>
</dbReference>
<dbReference type="Pfam" id="PF00005">
    <property type="entry name" value="ABC_tran"/>
    <property type="match status" value="2"/>
</dbReference>
<evidence type="ECO:0000256" key="8">
    <source>
        <dbReference type="SAM" id="Phobius"/>
    </source>
</evidence>
<dbReference type="GeneID" id="39872714"/>
<reference evidence="11 12" key="1">
    <citation type="journal article" date="2017" name="BMC Genomics">
        <title>Whole-genome assembly of Babesia ovata and comparative genomics between closely related pathogens.</title>
        <authorList>
            <person name="Yamagishi J."/>
            <person name="Asada M."/>
            <person name="Hakimi H."/>
            <person name="Tanaka T.Q."/>
            <person name="Sugimoto C."/>
            <person name="Kawazu S."/>
        </authorList>
    </citation>
    <scope>NUCLEOTIDE SEQUENCE [LARGE SCALE GENOMIC DNA]</scope>
    <source>
        <strain evidence="11 12">Miyake</strain>
    </source>
</reference>
<name>A0A2H6K7I1_9APIC</name>